<dbReference type="GO" id="GO:0005783">
    <property type="term" value="C:endoplasmic reticulum"/>
    <property type="evidence" value="ECO:0007669"/>
    <property type="project" value="UniProtKB-SubCell"/>
</dbReference>
<dbReference type="eggNOG" id="KOG1110">
    <property type="taxonomic scope" value="Eukaryota"/>
</dbReference>
<dbReference type="Pfam" id="PF00173">
    <property type="entry name" value="Cyt-b5"/>
    <property type="match status" value="1"/>
</dbReference>
<evidence type="ECO:0000256" key="4">
    <source>
        <dbReference type="ARBA" id="ARBA00022723"/>
    </source>
</evidence>
<evidence type="ECO:0000256" key="5">
    <source>
        <dbReference type="ARBA" id="ARBA00022824"/>
    </source>
</evidence>
<reference evidence="9 10" key="1">
    <citation type="journal article" date="2009" name="Science">
        <title>Green evolution and dynamic adaptations revealed by genomes of the marine picoeukaryotes Micromonas.</title>
        <authorList>
            <person name="Worden A.Z."/>
            <person name="Lee J.H."/>
            <person name="Mock T."/>
            <person name="Rouze P."/>
            <person name="Simmons M.P."/>
            <person name="Aerts A.L."/>
            <person name="Allen A.E."/>
            <person name="Cuvelier M.L."/>
            <person name="Derelle E."/>
            <person name="Everett M.V."/>
            <person name="Foulon E."/>
            <person name="Grimwood J."/>
            <person name="Gundlach H."/>
            <person name="Henrissat B."/>
            <person name="Napoli C."/>
            <person name="McDonald S.M."/>
            <person name="Parker M.S."/>
            <person name="Rombauts S."/>
            <person name="Salamov A."/>
            <person name="Von Dassow P."/>
            <person name="Badger J.H."/>
            <person name="Coutinho P.M."/>
            <person name="Demir E."/>
            <person name="Dubchak I."/>
            <person name="Gentemann C."/>
            <person name="Eikrem W."/>
            <person name="Gready J.E."/>
            <person name="John U."/>
            <person name="Lanier W."/>
            <person name="Lindquist E.A."/>
            <person name="Lucas S."/>
            <person name="Mayer K.F."/>
            <person name="Moreau H."/>
            <person name="Not F."/>
            <person name="Otillar R."/>
            <person name="Panaud O."/>
            <person name="Pangilinan J."/>
            <person name="Paulsen I."/>
            <person name="Piegu B."/>
            <person name="Poliakov A."/>
            <person name="Robbens S."/>
            <person name="Schmutz J."/>
            <person name="Toulza E."/>
            <person name="Wyss T."/>
            <person name="Zelensky A."/>
            <person name="Zhou K."/>
            <person name="Armbrust E.V."/>
            <person name="Bhattacharya D."/>
            <person name="Goodenough U.W."/>
            <person name="Van de Peer Y."/>
            <person name="Grigoriev I.V."/>
        </authorList>
    </citation>
    <scope>NUCLEOTIDE SEQUENCE [LARGE SCALE GENOMIC DNA]</scope>
    <source>
        <strain evidence="9 10">CCMP1545</strain>
    </source>
</reference>
<dbReference type="PANTHER" id="PTHR10281:SF72">
    <property type="entry name" value="NEUDESIN"/>
    <property type="match status" value="1"/>
</dbReference>
<dbReference type="OrthoDB" id="547796at2759"/>
<evidence type="ECO:0000259" key="8">
    <source>
        <dbReference type="SMART" id="SM01117"/>
    </source>
</evidence>
<dbReference type="GO" id="GO:0016020">
    <property type="term" value="C:membrane"/>
    <property type="evidence" value="ECO:0007669"/>
    <property type="project" value="TreeGrafter"/>
</dbReference>
<dbReference type="EMBL" id="GG663740">
    <property type="protein sequence ID" value="EEH56354.1"/>
    <property type="molecule type" value="Genomic_DNA"/>
</dbReference>
<name>C1MUM5_MICPC</name>
<proteinExistence type="inferred from homology"/>
<sequence>MPPGDLTNEELRRYDGSNPALPILLAAKGRIFDMTRGRDFYGKGGPYNCFAGIDCSRALAKVSLEKKDLNANCADLFASERDVLNDWVAKFEAKYPVVGNVLDSTYDGAP</sequence>
<comment type="subcellular location">
    <subcellularLocation>
        <location evidence="1">Endoplasmic reticulum</location>
    </subcellularLocation>
</comment>
<dbReference type="AlphaFoldDB" id="C1MUM5"/>
<keyword evidence="3" id="KW-0446">Lipid-binding</keyword>
<evidence type="ECO:0000313" key="10">
    <source>
        <dbReference type="Proteomes" id="UP000001876"/>
    </source>
</evidence>
<dbReference type="GO" id="GO:0005496">
    <property type="term" value="F:steroid binding"/>
    <property type="evidence" value="ECO:0007669"/>
    <property type="project" value="UniProtKB-KW"/>
</dbReference>
<evidence type="ECO:0000256" key="6">
    <source>
        <dbReference type="ARBA" id="ARBA00023004"/>
    </source>
</evidence>
<dbReference type="InterPro" id="IPR050577">
    <property type="entry name" value="MAPR/NEUFC/NENF-like"/>
</dbReference>
<keyword evidence="2" id="KW-0349">Heme</keyword>
<dbReference type="FunFam" id="3.10.120.10:FF:000003">
    <property type="entry name" value="membrane-associated progesterone receptor component 1"/>
    <property type="match status" value="1"/>
</dbReference>
<evidence type="ECO:0000256" key="7">
    <source>
        <dbReference type="ARBA" id="ARBA00038357"/>
    </source>
</evidence>
<dbReference type="SMART" id="SM01117">
    <property type="entry name" value="Cyt-b5"/>
    <property type="match status" value="1"/>
</dbReference>
<evidence type="ECO:0000313" key="9">
    <source>
        <dbReference type="EMBL" id="EEH56354.1"/>
    </source>
</evidence>
<accession>C1MUM5</accession>
<dbReference type="RefSeq" id="XP_003059222.1">
    <property type="nucleotide sequence ID" value="XM_003059176.1"/>
</dbReference>
<dbReference type="PANTHER" id="PTHR10281">
    <property type="entry name" value="MEMBRANE-ASSOCIATED PROGESTERONE RECEPTOR COMPONENT-RELATED"/>
    <property type="match status" value="1"/>
</dbReference>
<dbReference type="InterPro" id="IPR036400">
    <property type="entry name" value="Cyt_B5-like_heme/steroid_sf"/>
</dbReference>
<dbReference type="GO" id="GO:0046872">
    <property type="term" value="F:metal ion binding"/>
    <property type="evidence" value="ECO:0007669"/>
    <property type="project" value="UniProtKB-KW"/>
</dbReference>
<gene>
    <name evidence="9" type="ORF">MICPUCDRAFT_18054</name>
</gene>
<dbReference type="Proteomes" id="UP000001876">
    <property type="component" value="Unassembled WGS sequence"/>
</dbReference>
<comment type="similarity">
    <text evidence="7">Belongs to the cytochrome b5 family. MAPR subfamily.</text>
</comment>
<evidence type="ECO:0000256" key="3">
    <source>
        <dbReference type="ARBA" id="ARBA00022665"/>
    </source>
</evidence>
<keyword evidence="4" id="KW-0479">Metal-binding</keyword>
<feature type="domain" description="Cytochrome b5 heme-binding" evidence="8">
    <location>
        <begin position="6"/>
        <end position="102"/>
    </location>
</feature>
<protein>
    <submittedName>
        <fullName evidence="9">Predicted protein</fullName>
    </submittedName>
</protein>
<keyword evidence="5" id="KW-0256">Endoplasmic reticulum</keyword>
<dbReference type="InterPro" id="IPR001199">
    <property type="entry name" value="Cyt_B5-like_heme/steroid-bd"/>
</dbReference>
<dbReference type="KEGG" id="mpp:MICPUCDRAFT_18054"/>
<dbReference type="GeneID" id="9684962"/>
<keyword evidence="10" id="KW-1185">Reference proteome</keyword>
<keyword evidence="3" id="KW-0754">Steroid-binding</keyword>
<keyword evidence="6" id="KW-0408">Iron</keyword>
<dbReference type="STRING" id="564608.C1MUM5"/>
<dbReference type="Gene3D" id="3.10.120.10">
    <property type="entry name" value="Cytochrome b5-like heme/steroid binding domain"/>
    <property type="match status" value="1"/>
</dbReference>
<evidence type="ECO:0000256" key="1">
    <source>
        <dbReference type="ARBA" id="ARBA00004240"/>
    </source>
</evidence>
<evidence type="ECO:0000256" key="2">
    <source>
        <dbReference type="ARBA" id="ARBA00022617"/>
    </source>
</evidence>
<organism evidence="10">
    <name type="scientific">Micromonas pusilla (strain CCMP1545)</name>
    <name type="common">Picoplanktonic green alga</name>
    <dbReference type="NCBI Taxonomy" id="564608"/>
    <lineage>
        <taxon>Eukaryota</taxon>
        <taxon>Viridiplantae</taxon>
        <taxon>Chlorophyta</taxon>
        <taxon>Mamiellophyceae</taxon>
        <taxon>Mamiellales</taxon>
        <taxon>Mamiellaceae</taxon>
        <taxon>Micromonas</taxon>
    </lineage>
</organism>
<dbReference type="OMA" id="WELQFRE"/>
<dbReference type="SUPFAM" id="SSF55856">
    <property type="entry name" value="Cytochrome b5-like heme/steroid binding domain"/>
    <property type="match status" value="1"/>
</dbReference>